<reference evidence="2 3" key="1">
    <citation type="submission" date="2020-07" db="EMBL/GenBank/DDBJ databases">
        <title>Sequencing the genomes of 1000 actinobacteria strains.</title>
        <authorList>
            <person name="Klenk H.-P."/>
        </authorList>
    </citation>
    <scope>NUCLEOTIDE SEQUENCE [LARGE SCALE GENOMIC DNA]</scope>
    <source>
        <strain evidence="2 3">DSM 45975</strain>
    </source>
</reference>
<proteinExistence type="predicted"/>
<evidence type="ECO:0000256" key="1">
    <source>
        <dbReference type="SAM" id="MobiDB-lite"/>
    </source>
</evidence>
<feature type="region of interest" description="Disordered" evidence="1">
    <location>
        <begin position="1"/>
        <end position="61"/>
    </location>
</feature>
<dbReference type="Proteomes" id="UP000569329">
    <property type="component" value="Unassembled WGS sequence"/>
</dbReference>
<organism evidence="2 3">
    <name type="scientific">Halosaccharopolyspora lacisalsi</name>
    <dbReference type="NCBI Taxonomy" id="1000566"/>
    <lineage>
        <taxon>Bacteria</taxon>
        <taxon>Bacillati</taxon>
        <taxon>Actinomycetota</taxon>
        <taxon>Actinomycetes</taxon>
        <taxon>Pseudonocardiales</taxon>
        <taxon>Pseudonocardiaceae</taxon>
        <taxon>Halosaccharopolyspora</taxon>
    </lineage>
</organism>
<evidence type="ECO:0000313" key="2">
    <source>
        <dbReference type="EMBL" id="MBA8823012.1"/>
    </source>
</evidence>
<dbReference type="EMBL" id="JACGWZ010000001">
    <property type="protein sequence ID" value="MBA8823012.1"/>
    <property type="molecule type" value="Genomic_DNA"/>
</dbReference>
<gene>
    <name evidence="2" type="ORF">FHX42_000341</name>
</gene>
<name>A0A839DM21_9PSEU</name>
<feature type="compositionally biased region" description="Basic and acidic residues" evidence="1">
    <location>
        <begin position="13"/>
        <end position="24"/>
    </location>
</feature>
<dbReference type="AlphaFoldDB" id="A0A839DM21"/>
<comment type="caution">
    <text evidence="2">The sequence shown here is derived from an EMBL/GenBank/DDBJ whole genome shotgun (WGS) entry which is preliminary data.</text>
</comment>
<protein>
    <submittedName>
        <fullName evidence="2">Uncharacterized protein</fullName>
    </submittedName>
</protein>
<feature type="region of interest" description="Disordered" evidence="1">
    <location>
        <begin position="66"/>
        <end position="85"/>
    </location>
</feature>
<accession>A0A839DM21</accession>
<evidence type="ECO:0000313" key="3">
    <source>
        <dbReference type="Proteomes" id="UP000569329"/>
    </source>
</evidence>
<keyword evidence="3" id="KW-1185">Reference proteome</keyword>
<sequence length="741" mass="82180">MNDDGVADLLDPDGGHQGRVDDHGMLVPEQVLEAFPESAAAPRETDEAPQESVGDHHDVSARGDSVAVDSISGSGVTVAKEVDHSRDKRINSPEFNLYSSAEEILEVARSADPGARRREWDADALRKSAENYVVPQGLLEPEERSAYRVLTSRRHLAITAPVDRAGHEAAALRLAHEVRKRSVPDLVVCKELVDRDFRLTAKTLLRETRPCLVILDLRDALDSAVDRVCNGLTSFVEELEPRNGYLVLLLPHGQRRRFDDEFPARAHELGRPPAPEVLSRHLRGVDDSADLLEQSRLTAYLEQAWPPRATELACWVSEIAERGETDSAELARQACGVVEDWSGALREEIAAHQQEEDVEWLSLLLAAALLEGARPQQIVAASDRLLRRLEHRPPEAESLLRPGVVTTLRKLGSTVFDVERSRFERPHYGESVLRHFWSEHPMLRRSIRDWMAELRVGGLHRRDLERVADRTTELARVTGSRVAIDLARRWATPEGGSSAGAVGGFDGARRSIAVRLLTNTALDATTGRHVRDKLYDWAQRGTSPELGLVVAEVCGGAMSVEFPRVALTRLKLLAASENEAVHAAVVEALTSIAGHLGPPGFLRYLAEWFDRAEPIRLATLAEGIDAVLALAVEGDALSPDFIDAAEVRIFWRRALDDMPLEESRRVLAAWLRPATSVPETVRERMVEVLVEATEHQPHRIQRLYYASRIATPSSEAPGTDPLGDVVQQMWTRLDEVDPLRA</sequence>
<dbReference type="RefSeq" id="WP_182542408.1">
    <property type="nucleotide sequence ID" value="NZ_JACGWZ010000001.1"/>
</dbReference>